<protein>
    <submittedName>
        <fullName evidence="3">IS4 family transposase</fullName>
    </submittedName>
</protein>
<dbReference type="PANTHER" id="PTHR37529">
    <property type="entry name" value="TRANSPOSASE INSG FOR INSERTION SEQUENCE ELEMENT IS4-RELATED"/>
    <property type="match status" value="1"/>
</dbReference>
<feature type="domain" description="Transposase IS4 N-terminal" evidence="2">
    <location>
        <begin position="3"/>
        <end position="89"/>
    </location>
</feature>
<dbReference type="RefSeq" id="WP_329513210.1">
    <property type="nucleotide sequence ID" value="NZ_BAAAYZ010000233.1"/>
</dbReference>
<dbReference type="InterPro" id="IPR002559">
    <property type="entry name" value="Transposase_11"/>
</dbReference>
<sequence length="432" mass="47454">MVTRWVTPELVDEVLAQHGVRDKKPGALPARFMVYFTLGLALFHQDSYDDVAEHLVCGVPELSGSIPNKSSFTRARVRLGPEAMEAVFRELAGPLAPAGLDGAFWRGKRLAAVDGFYLDAPDTAANRAAFGGQVAQDGSPLAFPQVRVVTLTEIGTHAVLDARVGGLVDSEQDLAAPLAAAAADMLVIMDRGFVGVGVWRAFTGASAHVLIRAKTNNARTPIAHLPDGTYLAEISQWTGGRKSHTVTVRVIEYQVDGGETIRLLTDLLDPDEAPAAELAALYHERWEAELSNRQLKTFQRGPQQVLRSAEPALVRQEVWAHLTVHHCLSAVIVDIAGRHRLDPDRISFVKVLKAVRRSVFQQAASTPRKLAKCLAALSAKLRKLDIGPRRDREADRLVKRFKLKYADPPKGWTRRPTRRVQPKTITLTPRLV</sequence>
<dbReference type="PANTHER" id="PTHR37529:SF1">
    <property type="entry name" value="TRANSPOSASE INSG FOR INSERTION SEQUENCE ELEMENT IS4-RELATED"/>
    <property type="match status" value="1"/>
</dbReference>
<dbReference type="InterPro" id="IPR047952">
    <property type="entry name" value="Transpos_IS4"/>
</dbReference>
<dbReference type="InterPro" id="IPR024473">
    <property type="entry name" value="Transposases_IS4_N"/>
</dbReference>
<organism evidence="3 4">
    <name type="scientific">Streptomyces chiangmaiensis</name>
    <dbReference type="NCBI Taxonomy" id="766497"/>
    <lineage>
        <taxon>Bacteria</taxon>
        <taxon>Bacillati</taxon>
        <taxon>Actinomycetota</taxon>
        <taxon>Actinomycetes</taxon>
        <taxon>Kitasatosporales</taxon>
        <taxon>Streptomycetaceae</taxon>
        <taxon>Streptomyces</taxon>
    </lineage>
</organism>
<gene>
    <name evidence="3" type="ORF">VXC91_45585</name>
</gene>
<dbReference type="Proteomes" id="UP001333996">
    <property type="component" value="Unassembled WGS sequence"/>
</dbReference>
<keyword evidence="4" id="KW-1185">Reference proteome</keyword>
<comment type="caution">
    <text evidence="3">The sequence shown here is derived from an EMBL/GenBank/DDBJ whole genome shotgun (WGS) entry which is preliminary data.</text>
</comment>
<dbReference type="NCBIfam" id="NF033592">
    <property type="entry name" value="transpos_IS4_1"/>
    <property type="match status" value="1"/>
</dbReference>
<evidence type="ECO:0000259" key="1">
    <source>
        <dbReference type="Pfam" id="PF01609"/>
    </source>
</evidence>
<feature type="domain" description="Transposase IS4-like" evidence="1">
    <location>
        <begin position="106"/>
        <end position="302"/>
    </location>
</feature>
<evidence type="ECO:0000259" key="2">
    <source>
        <dbReference type="Pfam" id="PF13006"/>
    </source>
</evidence>
<reference evidence="3" key="1">
    <citation type="submission" date="2024-01" db="EMBL/GenBank/DDBJ databases">
        <title>First draft genome sequence data of TA4-1, the type strain of Gram-positive actinobacterium Streptomyces chiangmaiensis.</title>
        <authorList>
            <person name="Yasawong M."/>
            <person name="Nantapong N."/>
        </authorList>
    </citation>
    <scope>NUCLEOTIDE SEQUENCE</scope>
    <source>
        <strain evidence="3">TA4-1</strain>
    </source>
</reference>
<dbReference type="InterPro" id="IPR012337">
    <property type="entry name" value="RNaseH-like_sf"/>
</dbReference>
<name>A0ABU7G0L3_9ACTN</name>
<evidence type="ECO:0000313" key="4">
    <source>
        <dbReference type="Proteomes" id="UP001333996"/>
    </source>
</evidence>
<dbReference type="EMBL" id="JAYWVC010000567">
    <property type="protein sequence ID" value="MED7828909.1"/>
    <property type="molecule type" value="Genomic_DNA"/>
</dbReference>
<dbReference type="Pfam" id="PF01609">
    <property type="entry name" value="DDE_Tnp_1"/>
    <property type="match status" value="1"/>
</dbReference>
<dbReference type="Pfam" id="PF13006">
    <property type="entry name" value="Nterm_IS4"/>
    <property type="match status" value="1"/>
</dbReference>
<proteinExistence type="predicted"/>
<dbReference type="SUPFAM" id="SSF53098">
    <property type="entry name" value="Ribonuclease H-like"/>
    <property type="match status" value="1"/>
</dbReference>
<evidence type="ECO:0000313" key="3">
    <source>
        <dbReference type="EMBL" id="MED7828909.1"/>
    </source>
</evidence>
<accession>A0ABU7G0L3</accession>